<keyword evidence="3" id="KW-1185">Reference proteome</keyword>
<protein>
    <submittedName>
        <fullName evidence="2">Uncharacterized protein</fullName>
    </submittedName>
</protein>
<feature type="region of interest" description="Disordered" evidence="1">
    <location>
        <begin position="1"/>
        <end position="46"/>
    </location>
</feature>
<evidence type="ECO:0000313" key="2">
    <source>
        <dbReference type="EMBL" id="KAF9736550.1"/>
    </source>
</evidence>
<reference evidence="2" key="1">
    <citation type="journal article" date="2020" name="Mol. Plant Microbe Interact.">
        <title>Genome Sequence of the Biocontrol Agent Coniothyrium minitans strain Conio (IMI 134523).</title>
        <authorList>
            <person name="Patel D."/>
            <person name="Shittu T.A."/>
            <person name="Baroncelli R."/>
            <person name="Muthumeenakshi S."/>
            <person name="Osborne T.H."/>
            <person name="Janganan T.K."/>
            <person name="Sreenivasaprasad S."/>
        </authorList>
    </citation>
    <scope>NUCLEOTIDE SEQUENCE</scope>
    <source>
        <strain evidence="2">Conio</strain>
    </source>
</reference>
<gene>
    <name evidence="2" type="ORF">PMIN01_04329</name>
</gene>
<accession>A0A9P6GLH9</accession>
<organism evidence="2 3">
    <name type="scientific">Paraphaeosphaeria minitans</name>
    <dbReference type="NCBI Taxonomy" id="565426"/>
    <lineage>
        <taxon>Eukaryota</taxon>
        <taxon>Fungi</taxon>
        <taxon>Dikarya</taxon>
        <taxon>Ascomycota</taxon>
        <taxon>Pezizomycotina</taxon>
        <taxon>Dothideomycetes</taxon>
        <taxon>Pleosporomycetidae</taxon>
        <taxon>Pleosporales</taxon>
        <taxon>Massarineae</taxon>
        <taxon>Didymosphaeriaceae</taxon>
        <taxon>Paraphaeosphaeria</taxon>
    </lineage>
</organism>
<dbReference type="EMBL" id="WJXW01000004">
    <property type="protein sequence ID" value="KAF9736550.1"/>
    <property type="molecule type" value="Genomic_DNA"/>
</dbReference>
<evidence type="ECO:0000313" key="3">
    <source>
        <dbReference type="Proteomes" id="UP000756921"/>
    </source>
</evidence>
<sequence length="86" mass="9784">MQLAPTRTHDDPKRQRQTPRTPNALPENHRESEMTTGRAGEQASKQAVLDSLRFRFRRAFGAPSLLFGHTPGPIRRPRDAFASPHR</sequence>
<name>A0A9P6GLH9_9PLEO</name>
<dbReference type="Proteomes" id="UP000756921">
    <property type="component" value="Unassembled WGS sequence"/>
</dbReference>
<dbReference type="AlphaFoldDB" id="A0A9P6GLH9"/>
<evidence type="ECO:0000256" key="1">
    <source>
        <dbReference type="SAM" id="MobiDB-lite"/>
    </source>
</evidence>
<proteinExistence type="predicted"/>
<feature type="region of interest" description="Disordered" evidence="1">
    <location>
        <begin position="63"/>
        <end position="86"/>
    </location>
</feature>
<comment type="caution">
    <text evidence="2">The sequence shown here is derived from an EMBL/GenBank/DDBJ whole genome shotgun (WGS) entry which is preliminary data.</text>
</comment>